<feature type="transmembrane region" description="Helical" evidence="1">
    <location>
        <begin position="15"/>
        <end position="35"/>
    </location>
</feature>
<reference evidence="2" key="2">
    <citation type="journal article" date="1997" name="Genome Res.">
        <title>Large-scale concatenation cDNA sequencing.</title>
        <authorList>
            <person name="Yu W."/>
            <person name="Andersson B."/>
            <person name="Worley K.C."/>
            <person name="Muzny D.M."/>
            <person name="Ding Y."/>
            <person name="Liu W."/>
            <person name="Ricafrente J.Y."/>
            <person name="Wentland M.A."/>
            <person name="Lennon G."/>
            <person name="Gibbs R.A."/>
        </authorList>
    </citation>
    <scope>NUCLEOTIDE SEQUENCE</scope>
</reference>
<dbReference type="EMBL" id="AF131746">
    <property type="protein sequence ID" value="AAD20031.1"/>
    <property type="molecule type" value="mRNA"/>
</dbReference>
<name>O95880_HUMAN</name>
<keyword evidence="1" id="KW-1133">Transmembrane helix</keyword>
<reference evidence="2" key="1">
    <citation type="journal article" date="1996" name="Anal. Biochem.">
        <title>A "double adaptor" method for improved shotgun library construction.</title>
        <authorList>
            <person name="Andersson B."/>
            <person name="Wentland M.A."/>
            <person name="Ricafrente J.Y."/>
            <person name="Liu W."/>
            <person name="Gibbs R.A."/>
        </authorList>
    </citation>
    <scope>NUCLEOTIDE SEQUENCE</scope>
</reference>
<feature type="transmembrane region" description="Helical" evidence="1">
    <location>
        <begin position="56"/>
        <end position="78"/>
    </location>
</feature>
<reference evidence="2" key="4">
    <citation type="submission" date="1999-02" db="EMBL/GenBank/DDBJ databases">
        <authorList>
            <person name="Mei G."/>
            <person name="Yu W."/>
            <person name="Gibbs R.A."/>
        </authorList>
    </citation>
    <scope>NUCLEOTIDE SEQUENCE</scope>
</reference>
<protein>
    <submittedName>
        <fullName evidence="2">Uncharacterized protein</fullName>
    </submittedName>
</protein>
<evidence type="ECO:0000313" key="2">
    <source>
        <dbReference type="EMBL" id="AAD20031.1"/>
    </source>
</evidence>
<evidence type="ECO:0000256" key="1">
    <source>
        <dbReference type="SAM" id="Phobius"/>
    </source>
</evidence>
<dbReference type="EMBL" id="AF139898">
    <property type="protein sequence ID" value="AAD50079.1"/>
    <property type="molecule type" value="mRNA"/>
</dbReference>
<evidence type="ECO:0000313" key="3">
    <source>
        <dbReference type="EMBL" id="AAD50079.1"/>
    </source>
</evidence>
<keyword evidence="1" id="KW-0812">Transmembrane</keyword>
<proteinExistence type="evidence at transcript level"/>
<keyword evidence="1" id="KW-0472">Membrane</keyword>
<dbReference type="AlphaFoldDB" id="O95880"/>
<accession>O95880</accession>
<sequence length="129" mass="15044">MLFYLSSQPDWQLDFFRVSFNGPVFFIIIFNDRAGFRMQALVSQAACRRSRYKLSVVYMVQGPLTHLMLVLLISLIFLSRGSGRAWAFSHSCFKTSDLLPCRNRWEVIEFLHYSNLHSHISLSVTKTFL</sequence>
<organism evidence="2">
    <name type="scientific">Homo sapiens</name>
    <name type="common">Human</name>
    <dbReference type="NCBI Taxonomy" id="9606"/>
    <lineage>
        <taxon>Eukaryota</taxon>
        <taxon>Metazoa</taxon>
        <taxon>Chordata</taxon>
        <taxon>Craniata</taxon>
        <taxon>Vertebrata</taxon>
        <taxon>Euteleostomi</taxon>
        <taxon>Mammalia</taxon>
        <taxon>Eutheria</taxon>
        <taxon>Euarchontoglires</taxon>
        <taxon>Primates</taxon>
        <taxon>Haplorrhini</taxon>
        <taxon>Catarrhini</taxon>
        <taxon>Hominidae</taxon>
        <taxon>Homo</taxon>
    </lineage>
</organism>
<dbReference type="GO" id="GO:0043066">
    <property type="term" value="P:negative regulation of apoptotic process"/>
    <property type="evidence" value="ECO:0000303"/>
    <property type="project" value="UniProtKB"/>
</dbReference>
<reference evidence="3" key="3">
    <citation type="journal article" date="1999" name="Yeast">
        <title>A selection system for human apoptosis inhibitors using yeast.</title>
        <authorList>
            <person name="Greenhalf W."/>
            <person name="Lee J."/>
            <person name="Chaudhuri B."/>
        </authorList>
    </citation>
    <scope>NUCLEOTIDE SEQUENCE</scope>
</reference>